<evidence type="ECO:0000313" key="6">
    <source>
        <dbReference type="EMBL" id="KAA6335491.1"/>
    </source>
</evidence>
<dbReference type="PANTHER" id="PTHR31490:SF90">
    <property type="entry name" value="ENDO-1,4-BETA-XYLANASE A"/>
    <property type="match status" value="1"/>
</dbReference>
<dbReference type="PROSITE" id="PS51257">
    <property type="entry name" value="PROKAR_LIPOPROTEIN"/>
    <property type="match status" value="1"/>
</dbReference>
<proteinExistence type="predicted"/>
<dbReference type="SUPFAM" id="SSF51445">
    <property type="entry name" value="(Trans)glycosidases"/>
    <property type="match status" value="1"/>
</dbReference>
<dbReference type="AlphaFoldDB" id="A0A5J4RRB1"/>
<reference evidence="6" key="1">
    <citation type="submission" date="2019-03" db="EMBL/GenBank/DDBJ databases">
        <title>Single cell metagenomics reveals metabolic interactions within the superorganism composed of flagellate Streblomastix strix and complex community of Bacteroidetes bacteria on its surface.</title>
        <authorList>
            <person name="Treitli S.C."/>
            <person name="Kolisko M."/>
            <person name="Husnik F."/>
            <person name="Keeling P."/>
            <person name="Hampl V."/>
        </authorList>
    </citation>
    <scope>NUCLEOTIDE SEQUENCE</scope>
    <source>
        <strain evidence="6">STM</strain>
    </source>
</reference>
<dbReference type="GO" id="GO:0045493">
    <property type="term" value="P:xylan catabolic process"/>
    <property type="evidence" value="ECO:0007669"/>
    <property type="project" value="UniProtKB-KW"/>
</dbReference>
<evidence type="ECO:0000256" key="4">
    <source>
        <dbReference type="ARBA" id="ARBA00023326"/>
    </source>
</evidence>
<evidence type="ECO:0000256" key="1">
    <source>
        <dbReference type="ARBA" id="ARBA00022801"/>
    </source>
</evidence>
<dbReference type="PANTHER" id="PTHR31490">
    <property type="entry name" value="GLYCOSYL HYDROLASE"/>
    <property type="match status" value="1"/>
</dbReference>
<dbReference type="Gene3D" id="3.20.20.80">
    <property type="entry name" value="Glycosidases"/>
    <property type="match status" value="1"/>
</dbReference>
<gene>
    <name evidence="6" type="ORF">EZS27_016283</name>
</gene>
<sequence>MKESCFSISSALMIAIVLVSSCTASGGKEMSLKDALAGKFLIGTAMNTGQIKGKDTASIRLIKQHFSAIVPENCMKSEAIHPEKDRYDFALPDQLVEFGEKNGIVVTGHTLIWHSQLARWFCVDENGNDVSRKVLIERMREHISTIVGRYKGHIRGWDVVNEAILEDGSYRKSKFYEILGEDFIPLAFQFAHEADPDAELYYNDYSMFYPDKREGVVRVIRSLKEKGIRIDAVGMQGHIGMDFPQIEEFEKSLLAFSDAGVQVMITELDLSALPAPERNVGADVAASFEYQKKINPYVDALPDAVSKAWNERMGDFFKLFLKHRDKIIRVTTWGVGDSSSWRNSWPVKGRTDYPLLFDRNYQAKPVVDTIIKLYGNI</sequence>
<evidence type="ECO:0000259" key="5">
    <source>
        <dbReference type="PROSITE" id="PS51760"/>
    </source>
</evidence>
<dbReference type="InterPro" id="IPR044846">
    <property type="entry name" value="GH10"/>
</dbReference>
<dbReference type="GO" id="GO:0031176">
    <property type="term" value="F:endo-1,4-beta-xylanase activity"/>
    <property type="evidence" value="ECO:0007669"/>
    <property type="project" value="UniProtKB-EC"/>
</dbReference>
<keyword evidence="3 6" id="KW-0326">Glycosidase</keyword>
<dbReference type="InterPro" id="IPR001000">
    <property type="entry name" value="GH10_dom"/>
</dbReference>
<evidence type="ECO:0000256" key="3">
    <source>
        <dbReference type="ARBA" id="ARBA00023295"/>
    </source>
</evidence>
<organism evidence="6">
    <name type="scientific">termite gut metagenome</name>
    <dbReference type="NCBI Taxonomy" id="433724"/>
    <lineage>
        <taxon>unclassified sequences</taxon>
        <taxon>metagenomes</taxon>
        <taxon>organismal metagenomes</taxon>
    </lineage>
</organism>
<keyword evidence="4" id="KW-0624">Polysaccharide degradation</keyword>
<comment type="caution">
    <text evidence="6">The sequence shown here is derived from an EMBL/GenBank/DDBJ whole genome shotgun (WGS) entry which is preliminary data.</text>
</comment>
<dbReference type="Pfam" id="PF00331">
    <property type="entry name" value="Glyco_hydro_10"/>
    <property type="match status" value="1"/>
</dbReference>
<dbReference type="InterPro" id="IPR017853">
    <property type="entry name" value="GH"/>
</dbReference>
<dbReference type="EC" id="3.2.1.8" evidence="6"/>
<dbReference type="PROSITE" id="PS00591">
    <property type="entry name" value="GH10_1"/>
    <property type="match status" value="1"/>
</dbReference>
<protein>
    <submittedName>
        <fullName evidence="6">Endo-1 4-beta-xylanase A</fullName>
        <ecNumber evidence="6">3.2.1.8</ecNumber>
    </submittedName>
</protein>
<keyword evidence="1 6" id="KW-0378">Hydrolase</keyword>
<accession>A0A5J4RRB1</accession>
<dbReference type="SMART" id="SM00633">
    <property type="entry name" value="Glyco_10"/>
    <property type="match status" value="1"/>
</dbReference>
<dbReference type="EMBL" id="SNRY01000888">
    <property type="protein sequence ID" value="KAA6335491.1"/>
    <property type="molecule type" value="Genomic_DNA"/>
</dbReference>
<name>A0A5J4RRB1_9ZZZZ</name>
<dbReference type="InterPro" id="IPR031158">
    <property type="entry name" value="GH10_AS"/>
</dbReference>
<dbReference type="PROSITE" id="PS51760">
    <property type="entry name" value="GH10_2"/>
    <property type="match status" value="1"/>
</dbReference>
<keyword evidence="2" id="KW-0119">Carbohydrate metabolism</keyword>
<dbReference type="PRINTS" id="PR00134">
    <property type="entry name" value="GLHYDRLASE10"/>
</dbReference>
<keyword evidence="6" id="KW-0858">Xylan degradation</keyword>
<evidence type="ECO:0000256" key="2">
    <source>
        <dbReference type="ARBA" id="ARBA00023277"/>
    </source>
</evidence>
<feature type="domain" description="GH10" evidence="5">
    <location>
        <begin position="26"/>
        <end position="373"/>
    </location>
</feature>